<dbReference type="CDD" id="cd00082">
    <property type="entry name" value="HisKA"/>
    <property type="match status" value="1"/>
</dbReference>
<dbReference type="EC" id="2.7.13.3" evidence="3"/>
<evidence type="ECO:0000256" key="7">
    <source>
        <dbReference type="ARBA" id="ARBA00022777"/>
    </source>
</evidence>
<dbReference type="EMBL" id="PDKD01000007">
    <property type="protein sequence ID" value="RXJ91451.1"/>
    <property type="molecule type" value="Genomic_DNA"/>
</dbReference>
<dbReference type="GO" id="GO:0000155">
    <property type="term" value="F:phosphorelay sensor kinase activity"/>
    <property type="evidence" value="ECO:0007669"/>
    <property type="project" value="InterPro"/>
</dbReference>
<dbReference type="NCBIfam" id="NF038389">
    <property type="entry name" value="ArsS_fam_HK"/>
    <property type="match status" value="1"/>
</dbReference>
<evidence type="ECO:0000256" key="1">
    <source>
        <dbReference type="ARBA" id="ARBA00000085"/>
    </source>
</evidence>
<dbReference type="InterPro" id="IPR003594">
    <property type="entry name" value="HATPase_dom"/>
</dbReference>
<evidence type="ECO:0000313" key="14">
    <source>
        <dbReference type="Proteomes" id="UP000254504"/>
    </source>
</evidence>
<dbReference type="InterPro" id="IPR047994">
    <property type="entry name" value="ArsS-like"/>
</dbReference>
<comment type="catalytic activity">
    <reaction evidence="1">
        <text>ATP + protein L-histidine = ADP + protein N-phospho-L-histidine.</text>
        <dbReference type="EC" id="2.7.13.3"/>
    </reaction>
</comment>
<dbReference type="GO" id="GO:0016020">
    <property type="term" value="C:membrane"/>
    <property type="evidence" value="ECO:0007669"/>
    <property type="project" value="UniProtKB-SubCell"/>
</dbReference>
<evidence type="ECO:0000256" key="2">
    <source>
        <dbReference type="ARBA" id="ARBA00004141"/>
    </source>
</evidence>
<keyword evidence="5" id="KW-0808">Transferase</keyword>
<keyword evidence="4" id="KW-0597">Phosphoprotein</keyword>
<dbReference type="InterPro" id="IPR036097">
    <property type="entry name" value="HisK_dim/P_sf"/>
</dbReference>
<dbReference type="Proteomes" id="UP000254504">
    <property type="component" value="Chromosome"/>
</dbReference>
<dbReference type="EMBL" id="CP031367">
    <property type="protein sequence ID" value="AXK49270.1"/>
    <property type="molecule type" value="Genomic_DNA"/>
</dbReference>
<feature type="domain" description="Histidine kinase" evidence="11">
    <location>
        <begin position="217"/>
        <end position="404"/>
    </location>
</feature>
<comment type="subcellular location">
    <subcellularLocation>
        <location evidence="2">Membrane</location>
        <topology evidence="2">Multi-pass membrane protein</topology>
    </subcellularLocation>
</comment>
<dbReference type="InterPro" id="IPR005467">
    <property type="entry name" value="His_kinase_dom"/>
</dbReference>
<accession>A0AAD0QKE5</accession>
<evidence type="ECO:0000256" key="9">
    <source>
        <dbReference type="ARBA" id="ARBA00023136"/>
    </source>
</evidence>
<feature type="transmembrane region" description="Helical" evidence="10">
    <location>
        <begin position="135"/>
        <end position="153"/>
    </location>
</feature>
<name>A0AAD0QKE5_9BACT</name>
<evidence type="ECO:0000256" key="10">
    <source>
        <dbReference type="SAM" id="Phobius"/>
    </source>
</evidence>
<evidence type="ECO:0000313" key="15">
    <source>
        <dbReference type="Proteomes" id="UP000289132"/>
    </source>
</evidence>
<evidence type="ECO:0000259" key="11">
    <source>
        <dbReference type="PROSITE" id="PS50109"/>
    </source>
</evidence>
<evidence type="ECO:0000256" key="6">
    <source>
        <dbReference type="ARBA" id="ARBA00022692"/>
    </source>
</evidence>
<dbReference type="PANTHER" id="PTHR45528:SF12">
    <property type="entry name" value="SENSOR HISTIDINE KINASE ARSS"/>
    <property type="match status" value="1"/>
</dbReference>
<reference evidence="13 15" key="1">
    <citation type="submission" date="2017-10" db="EMBL/GenBank/DDBJ databases">
        <title>Genomics of the genus Arcobacter.</title>
        <authorList>
            <person name="Perez-Cataluna A."/>
            <person name="Figueras M.J."/>
        </authorList>
    </citation>
    <scope>NUCLEOTIDE SEQUENCE [LARGE SCALE GENOMIC DNA]</scope>
    <source>
        <strain evidence="13 15">LMG 25534</strain>
    </source>
</reference>
<dbReference type="InterPro" id="IPR036890">
    <property type="entry name" value="HATPase_C_sf"/>
</dbReference>
<dbReference type="KEGG" id="atp:ATR_1413"/>
<gene>
    <name evidence="12" type="ORF">ATR_1413</name>
    <name evidence="13" type="ORF">CRU87_05390</name>
</gene>
<reference evidence="12 14" key="2">
    <citation type="submission" date="2018-07" db="EMBL/GenBank/DDBJ databases">
        <title>Complete genome of the Arcobacter trophiarum type strain LMG 25534.</title>
        <authorList>
            <person name="Miller W.G."/>
            <person name="Yee E."/>
        </authorList>
    </citation>
    <scope>NUCLEOTIDE SEQUENCE [LARGE SCALE GENOMIC DNA]</scope>
    <source>
        <strain evidence="12 14">LMG 25534</strain>
    </source>
</reference>
<protein>
    <recommendedName>
        <fullName evidence="3">histidine kinase</fullName>
        <ecNumber evidence="3">2.7.13.3</ecNumber>
    </recommendedName>
</protein>
<dbReference type="AlphaFoldDB" id="A0AAD0QKE5"/>
<dbReference type="InterPro" id="IPR050398">
    <property type="entry name" value="HssS/ArlS-like"/>
</dbReference>
<dbReference type="Pfam" id="PF02518">
    <property type="entry name" value="HATPase_c"/>
    <property type="match status" value="1"/>
</dbReference>
<keyword evidence="9 10" id="KW-0472">Membrane</keyword>
<keyword evidence="15" id="KW-1185">Reference proteome</keyword>
<evidence type="ECO:0000256" key="4">
    <source>
        <dbReference type="ARBA" id="ARBA00022553"/>
    </source>
</evidence>
<keyword evidence="7 12" id="KW-0418">Kinase</keyword>
<dbReference type="PROSITE" id="PS50109">
    <property type="entry name" value="HIS_KIN"/>
    <property type="match status" value="1"/>
</dbReference>
<sequence>MNKSSIIFSTTLNYFITIFLLIFASVFLISSEKIEKKEQIFERYKPIIRMVHKQRGNFDNFFINSLKEMNYEIFIGKSIDETLKTKNKRVLFARKNDRESFKIFEIDDKNYILFENRVDRMLIKDLDSFDSSNNFYTIIVFLSLFFVISFLYFRTLKKLKPLKVLKDKVVNLGEENFDFDFKSEKSNDEITLLANEFKNSAKKLKGIKDARNIFIRNIMHELKTPITKGKLLLTLEQNPRNIERLKEVFIRLENLINEFATIEEIISQSKTLQKKSYYLEDLIDEAKDILMLEDENIINSYANIKLEVNFKLFSIAIKNLIDNAIKYSNDKKVEIKTEGNSICFINSGEKLKGDFENYLEPFYGKNQKGSFGLGLYIVFNILKANGYNLFYEYKDDKNIFIIKK</sequence>
<dbReference type="SUPFAM" id="SSF55874">
    <property type="entry name" value="ATPase domain of HSP90 chaperone/DNA topoisomerase II/histidine kinase"/>
    <property type="match status" value="1"/>
</dbReference>
<dbReference type="SUPFAM" id="SSF47384">
    <property type="entry name" value="Homodimeric domain of signal transducing histidine kinase"/>
    <property type="match status" value="1"/>
</dbReference>
<evidence type="ECO:0000256" key="8">
    <source>
        <dbReference type="ARBA" id="ARBA00022989"/>
    </source>
</evidence>
<dbReference type="PANTHER" id="PTHR45528">
    <property type="entry name" value="SENSOR HISTIDINE KINASE CPXA"/>
    <property type="match status" value="1"/>
</dbReference>
<keyword evidence="8 10" id="KW-1133">Transmembrane helix</keyword>
<dbReference type="RefSeq" id="WP_115428760.1">
    <property type="nucleotide sequence ID" value="NZ_CP031367.1"/>
</dbReference>
<organism evidence="12 14">
    <name type="scientific">Aliarcobacter trophiarum LMG 25534</name>
    <dbReference type="NCBI Taxonomy" id="1032241"/>
    <lineage>
        <taxon>Bacteria</taxon>
        <taxon>Pseudomonadati</taxon>
        <taxon>Campylobacterota</taxon>
        <taxon>Epsilonproteobacteria</taxon>
        <taxon>Campylobacterales</taxon>
        <taxon>Arcobacteraceae</taxon>
        <taxon>Aliarcobacter</taxon>
    </lineage>
</organism>
<evidence type="ECO:0000256" key="5">
    <source>
        <dbReference type="ARBA" id="ARBA00022679"/>
    </source>
</evidence>
<keyword evidence="6 10" id="KW-0812">Transmembrane</keyword>
<evidence type="ECO:0000313" key="13">
    <source>
        <dbReference type="EMBL" id="RXJ91451.1"/>
    </source>
</evidence>
<evidence type="ECO:0000256" key="3">
    <source>
        <dbReference type="ARBA" id="ARBA00012438"/>
    </source>
</evidence>
<feature type="transmembrane region" description="Helical" evidence="10">
    <location>
        <begin position="12"/>
        <end position="30"/>
    </location>
</feature>
<dbReference type="Gene3D" id="3.30.565.10">
    <property type="entry name" value="Histidine kinase-like ATPase, C-terminal domain"/>
    <property type="match status" value="1"/>
</dbReference>
<evidence type="ECO:0000313" key="12">
    <source>
        <dbReference type="EMBL" id="AXK49270.1"/>
    </source>
</evidence>
<dbReference type="Proteomes" id="UP000289132">
    <property type="component" value="Unassembled WGS sequence"/>
</dbReference>
<dbReference type="CDD" id="cd00075">
    <property type="entry name" value="HATPase"/>
    <property type="match status" value="1"/>
</dbReference>
<proteinExistence type="predicted"/>
<dbReference type="InterPro" id="IPR003661">
    <property type="entry name" value="HisK_dim/P_dom"/>
</dbReference>
<dbReference type="Gene3D" id="1.10.287.130">
    <property type="match status" value="1"/>
</dbReference>